<evidence type="ECO:0000313" key="2">
    <source>
        <dbReference type="Proteomes" id="UP000315115"/>
    </source>
</evidence>
<reference evidence="2" key="1">
    <citation type="submission" date="2019-07" db="EMBL/GenBank/DDBJ databases">
        <title>Complete Genome Sequences of Vibrion rotiferianus strain AM7.</title>
        <authorList>
            <person name="Miyazaki K."/>
            <person name="Wiseschart A."/>
            <person name="Pootanakit K."/>
            <person name="Ishimori K."/>
            <person name="Kitahara K."/>
        </authorList>
    </citation>
    <scope>NUCLEOTIDE SEQUENCE [LARGE SCALE GENOMIC DNA]</scope>
    <source>
        <strain evidence="2">AM7</strain>
    </source>
</reference>
<proteinExistence type="predicted"/>
<protein>
    <submittedName>
        <fullName evidence="1">Uncharacterized protein</fullName>
    </submittedName>
</protein>
<sequence length="68" mass="7804">MLPLTGKSSVFKLDMKTALFYQWLNTDSKRLRRFFSLVIYPDIPAKIMYNLKVCLNIAKKAGDGNESC</sequence>
<gene>
    <name evidence="1" type="ORF">VroAM7_22220</name>
</gene>
<evidence type="ECO:0000313" key="1">
    <source>
        <dbReference type="EMBL" id="BBL89569.1"/>
    </source>
</evidence>
<dbReference type="EMBL" id="AP019798">
    <property type="protein sequence ID" value="BBL89569.1"/>
    <property type="molecule type" value="Genomic_DNA"/>
</dbReference>
<accession>A0A510I7B6</accession>
<dbReference type="Proteomes" id="UP000315115">
    <property type="component" value="Chromosome 1"/>
</dbReference>
<dbReference type="AlphaFoldDB" id="A0A510I7B6"/>
<name>A0A510I7B6_9VIBR</name>
<organism evidence="1 2">
    <name type="scientific">Vibrio rotiferianus</name>
    <dbReference type="NCBI Taxonomy" id="190895"/>
    <lineage>
        <taxon>Bacteria</taxon>
        <taxon>Pseudomonadati</taxon>
        <taxon>Pseudomonadota</taxon>
        <taxon>Gammaproteobacteria</taxon>
        <taxon>Vibrionales</taxon>
        <taxon>Vibrionaceae</taxon>
        <taxon>Vibrio</taxon>
    </lineage>
</organism>